<feature type="non-terminal residue" evidence="2">
    <location>
        <position position="1"/>
    </location>
</feature>
<gene>
    <name evidence="2" type="ORF">AVDCRST_MAG22-3362</name>
</gene>
<name>A0A6J4Q3K6_9ACTN</name>
<evidence type="ECO:0000256" key="1">
    <source>
        <dbReference type="SAM" id="MobiDB-lite"/>
    </source>
</evidence>
<reference evidence="2" key="1">
    <citation type="submission" date="2020-02" db="EMBL/GenBank/DDBJ databases">
        <authorList>
            <person name="Meier V. D."/>
        </authorList>
    </citation>
    <scope>NUCLEOTIDE SEQUENCE</scope>
    <source>
        <strain evidence="2">AVDCRST_MAG22</strain>
    </source>
</reference>
<organism evidence="2">
    <name type="scientific">uncultured Rubrobacteraceae bacterium</name>
    <dbReference type="NCBI Taxonomy" id="349277"/>
    <lineage>
        <taxon>Bacteria</taxon>
        <taxon>Bacillati</taxon>
        <taxon>Actinomycetota</taxon>
        <taxon>Rubrobacteria</taxon>
        <taxon>Rubrobacterales</taxon>
        <taxon>Rubrobacteraceae</taxon>
        <taxon>environmental samples</taxon>
    </lineage>
</organism>
<accession>A0A6J4Q3K6</accession>
<proteinExistence type="predicted"/>
<sequence>GEAGRPGGRCRGSRPGLGLVLVRSGQLLRYVRCVCGGRALRGGPGSPAAAHRPPRRFNL</sequence>
<feature type="region of interest" description="Disordered" evidence="1">
    <location>
        <begin position="39"/>
        <end position="59"/>
    </location>
</feature>
<protein>
    <submittedName>
        <fullName evidence="2">Uncharacterized protein</fullName>
    </submittedName>
</protein>
<evidence type="ECO:0000313" key="2">
    <source>
        <dbReference type="EMBL" id="CAA9432076.1"/>
    </source>
</evidence>
<dbReference type="AlphaFoldDB" id="A0A6J4Q3K6"/>
<feature type="non-terminal residue" evidence="2">
    <location>
        <position position="59"/>
    </location>
</feature>
<dbReference type="EMBL" id="CADCUV010000159">
    <property type="protein sequence ID" value="CAA9432076.1"/>
    <property type="molecule type" value="Genomic_DNA"/>
</dbReference>